<dbReference type="GO" id="GO:0006952">
    <property type="term" value="P:defense response"/>
    <property type="evidence" value="ECO:0007669"/>
    <property type="project" value="UniProtKB-KW"/>
</dbReference>
<evidence type="ECO:0000256" key="8">
    <source>
        <dbReference type="RuleBase" id="RU004915"/>
    </source>
</evidence>
<comment type="similarity">
    <text evidence="2">Belongs to the ribosome-inactivating protein family. Type 1 RIP subfamily.</text>
</comment>
<dbReference type="Gene3D" id="4.10.470.10">
    <property type="entry name" value="Ricin (A Subunit), domain 2"/>
    <property type="match status" value="1"/>
</dbReference>
<accession>A0A7C9CVI1</accession>
<evidence type="ECO:0000256" key="9">
    <source>
        <dbReference type="SAM" id="SignalP"/>
    </source>
</evidence>
<dbReference type="AlphaFoldDB" id="A0A7C9CVI1"/>
<dbReference type="EMBL" id="GISG01043195">
    <property type="protein sequence ID" value="MBA4623528.1"/>
    <property type="molecule type" value="Transcribed_RNA"/>
</dbReference>
<evidence type="ECO:0000313" key="10">
    <source>
        <dbReference type="EMBL" id="MBA4623528.1"/>
    </source>
</evidence>
<dbReference type="EC" id="3.2.2.22" evidence="3 8"/>
<dbReference type="InterPro" id="IPR016138">
    <property type="entry name" value="Ribosome_inactivat_prot_sub1"/>
</dbReference>
<dbReference type="Gene3D" id="3.40.420.10">
    <property type="entry name" value="Ricin (A subunit), domain 1"/>
    <property type="match status" value="1"/>
</dbReference>
<organism evidence="10">
    <name type="scientific">Opuntia streptacantha</name>
    <name type="common">Prickly pear cactus</name>
    <name type="synonym">Opuntia cardona</name>
    <dbReference type="NCBI Taxonomy" id="393608"/>
    <lineage>
        <taxon>Eukaryota</taxon>
        <taxon>Viridiplantae</taxon>
        <taxon>Streptophyta</taxon>
        <taxon>Embryophyta</taxon>
        <taxon>Tracheophyta</taxon>
        <taxon>Spermatophyta</taxon>
        <taxon>Magnoliopsida</taxon>
        <taxon>eudicotyledons</taxon>
        <taxon>Gunneridae</taxon>
        <taxon>Pentapetalae</taxon>
        <taxon>Caryophyllales</taxon>
        <taxon>Cactineae</taxon>
        <taxon>Cactaceae</taxon>
        <taxon>Opuntioideae</taxon>
        <taxon>Opuntia</taxon>
    </lineage>
</organism>
<evidence type="ECO:0000256" key="3">
    <source>
        <dbReference type="ARBA" id="ARBA00012001"/>
    </source>
</evidence>
<evidence type="ECO:0000256" key="4">
    <source>
        <dbReference type="ARBA" id="ARBA00022656"/>
    </source>
</evidence>
<evidence type="ECO:0000256" key="7">
    <source>
        <dbReference type="ARBA" id="ARBA00023193"/>
    </source>
</evidence>
<evidence type="ECO:0000256" key="5">
    <source>
        <dbReference type="ARBA" id="ARBA00022801"/>
    </source>
</evidence>
<name>A0A7C9CVI1_OPUST</name>
<dbReference type="Pfam" id="PF00161">
    <property type="entry name" value="RIP"/>
    <property type="match status" value="1"/>
</dbReference>
<dbReference type="GO" id="GO:0017148">
    <property type="term" value="P:negative regulation of translation"/>
    <property type="evidence" value="ECO:0007669"/>
    <property type="project" value="UniProtKB-KW"/>
</dbReference>
<evidence type="ECO:0000256" key="6">
    <source>
        <dbReference type="ARBA" id="ARBA00022821"/>
    </source>
</evidence>
<dbReference type="GO" id="GO:0030598">
    <property type="term" value="F:rRNA N-glycosylase activity"/>
    <property type="evidence" value="ECO:0007669"/>
    <property type="project" value="UniProtKB-EC"/>
</dbReference>
<dbReference type="InterPro" id="IPR036041">
    <property type="entry name" value="Ribosome-inact_prot_sf"/>
</dbReference>
<dbReference type="InterPro" id="IPR001574">
    <property type="entry name" value="Ribosome_inactivat_prot"/>
</dbReference>
<keyword evidence="7 8" id="KW-0652">Protein synthesis inhibitor</keyword>
<dbReference type="PANTHER" id="PTHR33453">
    <property type="match status" value="1"/>
</dbReference>
<reference evidence="10" key="2">
    <citation type="submission" date="2020-07" db="EMBL/GenBank/DDBJ databases">
        <authorList>
            <person name="Vera ALvarez R."/>
            <person name="Arias-Moreno D.M."/>
            <person name="Jimenez-Jacinto V."/>
            <person name="Jimenez-Bremont J.F."/>
            <person name="Swaminathan K."/>
            <person name="Moose S.P."/>
            <person name="Guerrero-Gonzalez M.L."/>
            <person name="Marino-Ramirez L."/>
            <person name="Landsman D."/>
            <person name="Rodriguez-Kessler M."/>
            <person name="Delgado-Sanchez P."/>
        </authorList>
    </citation>
    <scope>NUCLEOTIDE SEQUENCE</scope>
    <source>
        <tissue evidence="10">Cladode</tissue>
    </source>
</reference>
<comment type="catalytic activity">
    <reaction evidence="1 8">
        <text>Endohydrolysis of the N-glycosidic bond at one specific adenosine on the 28S rRNA.</text>
        <dbReference type="EC" id="3.2.2.22"/>
    </reaction>
</comment>
<dbReference type="InterPro" id="IPR017989">
    <property type="entry name" value="Ribosome_inactivat_1/2"/>
</dbReference>
<dbReference type="SUPFAM" id="SSF56371">
    <property type="entry name" value="Ribosome inactivating proteins (RIP)"/>
    <property type="match status" value="1"/>
</dbReference>
<keyword evidence="6 8" id="KW-0611">Plant defense</keyword>
<reference evidence="10" key="1">
    <citation type="journal article" date="2013" name="J. Plant Res.">
        <title>Effect of fungi and light on seed germination of three Opuntia species from semiarid lands of central Mexico.</title>
        <authorList>
            <person name="Delgado-Sanchez P."/>
            <person name="Jimenez-Bremont J.F."/>
            <person name="Guerrero-Gonzalez Mde L."/>
            <person name="Flores J."/>
        </authorList>
    </citation>
    <scope>NUCLEOTIDE SEQUENCE</scope>
    <source>
        <tissue evidence="10">Cladode</tissue>
    </source>
</reference>
<evidence type="ECO:0000256" key="2">
    <source>
        <dbReference type="ARBA" id="ARBA00008544"/>
    </source>
</evidence>
<evidence type="ECO:0000256" key="1">
    <source>
        <dbReference type="ARBA" id="ARBA00000237"/>
    </source>
</evidence>
<proteinExistence type="inferred from homology"/>
<dbReference type="GO" id="GO:0090729">
    <property type="term" value="F:toxin activity"/>
    <property type="evidence" value="ECO:0007669"/>
    <property type="project" value="UniProtKB-KW"/>
</dbReference>
<keyword evidence="9" id="KW-0732">Signal</keyword>
<keyword evidence="4 8" id="KW-0800">Toxin</keyword>
<dbReference type="InterPro" id="IPR016139">
    <property type="entry name" value="Ribosome_inactivat_prot_sub2"/>
</dbReference>
<dbReference type="PRINTS" id="PR00396">
    <property type="entry name" value="SHIGARICIN"/>
</dbReference>
<dbReference type="PANTHER" id="PTHR33453:SF34">
    <property type="entry name" value="RIBOSOME-INACTIVATING PROTEIN"/>
    <property type="match status" value="1"/>
</dbReference>
<keyword evidence="5 8" id="KW-0378">Hydrolase</keyword>
<protein>
    <recommendedName>
        <fullName evidence="3 8">rRNA N-glycosylase</fullName>
        <ecNumber evidence="3 8">3.2.2.22</ecNumber>
    </recommendedName>
</protein>
<feature type="signal peptide" evidence="9">
    <location>
        <begin position="1"/>
        <end position="23"/>
    </location>
</feature>
<feature type="chain" id="PRO_5028489247" description="rRNA N-glycosylase" evidence="9">
    <location>
        <begin position="24"/>
        <end position="301"/>
    </location>
</feature>
<sequence length="301" mass="34704">MKVALAFVIAMSTWRMLMFSATSSDITKPKSPPPPPPSPFPPPETMRVFDLEESDGNYYCEYIKDLRDKLKDTKRSFFGVPMIRWFPRLQYMYVELKSTAGNSITLAIRMSDLYVDGYSYRYRGRELRARFFDLDATVKDQVKEKLFPDAKNTDKDIKYEGSYVKIQAKAEINRMNLNLGKETLETYIDGISYKDYKSKEFIRFEARLLLIVIQMVPEAVRFKYIQDKVGNGFSKGVTPDSKMIDLELAWDTLSVTIAAATDQNVVANIIGDMGLLKYINPSKFTKWLMLQPDDNVTVWAQ</sequence>